<keyword evidence="4" id="KW-1185">Reference proteome</keyword>
<dbReference type="SUPFAM" id="SSF53474">
    <property type="entry name" value="alpha/beta-Hydrolases"/>
    <property type="match status" value="1"/>
</dbReference>
<evidence type="ECO:0000313" key="3">
    <source>
        <dbReference type="EMBL" id="MTI26113.1"/>
    </source>
</evidence>
<dbReference type="Proteomes" id="UP000798808">
    <property type="component" value="Unassembled WGS sequence"/>
</dbReference>
<protein>
    <submittedName>
        <fullName evidence="3">Phospholipase</fullName>
    </submittedName>
</protein>
<gene>
    <name evidence="3" type="ORF">E1163_14240</name>
</gene>
<dbReference type="InterPro" id="IPR029058">
    <property type="entry name" value="AB_hydrolase_fold"/>
</dbReference>
<dbReference type="PANTHER" id="PTHR43037">
    <property type="entry name" value="UNNAMED PRODUCT-RELATED"/>
    <property type="match status" value="1"/>
</dbReference>
<accession>A0ABW9RQ42</accession>
<dbReference type="EMBL" id="SMLW01000564">
    <property type="protein sequence ID" value="MTI26113.1"/>
    <property type="molecule type" value="Genomic_DNA"/>
</dbReference>
<dbReference type="Gene3D" id="3.40.50.1820">
    <property type="entry name" value="alpha/beta hydrolase"/>
    <property type="match status" value="1"/>
</dbReference>
<name>A0ABW9RQ42_9BACT</name>
<dbReference type="InterPro" id="IPR003140">
    <property type="entry name" value="PLipase/COase/thioEstase"/>
</dbReference>
<proteinExistence type="predicted"/>
<evidence type="ECO:0000259" key="2">
    <source>
        <dbReference type="Pfam" id="PF02230"/>
    </source>
</evidence>
<dbReference type="Pfam" id="PF02230">
    <property type="entry name" value="Abhydrolase_2"/>
    <property type="match status" value="1"/>
</dbReference>
<feature type="non-terminal residue" evidence="3">
    <location>
        <position position="204"/>
    </location>
</feature>
<feature type="domain" description="Phospholipase/carboxylesterase/thioesterase" evidence="2">
    <location>
        <begin position="33"/>
        <end position="203"/>
    </location>
</feature>
<comment type="caution">
    <text evidence="3">The sequence shown here is derived from an EMBL/GenBank/DDBJ whole genome shotgun (WGS) entry which is preliminary data.</text>
</comment>
<sequence>MAQDRNPFKKEYFVSGVDTLKYRVLWPGNFSKARQYPVVLFLHGAGERGYDNEKQLVHGSKLFLEERDNYPAIVIFPQCPENDYWANVEKKITDDGRIFLFQNGGSPNKSLALVSGLLDKFLNESYVDKRRVYVGGLSMGGMGTFELVSRRPDTFAAAFAICGGGHPESAKRYAGKVPFWVFHGADDDVVPPKHSEIMVEAIKK</sequence>
<dbReference type="InterPro" id="IPR050955">
    <property type="entry name" value="Plant_Biomass_Hydrol_Est"/>
</dbReference>
<evidence type="ECO:0000256" key="1">
    <source>
        <dbReference type="ARBA" id="ARBA00022729"/>
    </source>
</evidence>
<keyword evidence="1" id="KW-0732">Signal</keyword>
<reference evidence="3 4" key="1">
    <citation type="submission" date="2019-02" db="EMBL/GenBank/DDBJ databases">
        <authorList>
            <person name="Goldberg S.R."/>
            <person name="Haltli B.A."/>
            <person name="Correa H."/>
            <person name="Russell K.G."/>
        </authorList>
    </citation>
    <scope>NUCLEOTIDE SEQUENCE [LARGE SCALE GENOMIC DNA]</scope>
    <source>
        <strain evidence="3 4">JCM 16186</strain>
    </source>
</reference>
<evidence type="ECO:0000313" key="4">
    <source>
        <dbReference type="Proteomes" id="UP000798808"/>
    </source>
</evidence>
<dbReference type="PANTHER" id="PTHR43037:SF1">
    <property type="entry name" value="BLL1128 PROTEIN"/>
    <property type="match status" value="1"/>
</dbReference>
<organism evidence="3 4">
    <name type="scientific">Fulvivirga kasyanovii</name>
    <dbReference type="NCBI Taxonomy" id="396812"/>
    <lineage>
        <taxon>Bacteria</taxon>
        <taxon>Pseudomonadati</taxon>
        <taxon>Bacteroidota</taxon>
        <taxon>Cytophagia</taxon>
        <taxon>Cytophagales</taxon>
        <taxon>Fulvivirgaceae</taxon>
        <taxon>Fulvivirga</taxon>
    </lineage>
</organism>